<dbReference type="SUPFAM" id="SSF52047">
    <property type="entry name" value="RNI-like"/>
    <property type="match status" value="1"/>
</dbReference>
<dbReference type="EMBL" id="LATX01002353">
    <property type="protein sequence ID" value="KTB31051.1"/>
    <property type="molecule type" value="Genomic_DNA"/>
</dbReference>
<evidence type="ECO:0000313" key="2">
    <source>
        <dbReference type="EMBL" id="KTB31051.1"/>
    </source>
</evidence>
<comment type="caution">
    <text evidence="2">The sequence shown here is derived from an EMBL/GenBank/DDBJ whole genome shotgun (WGS) entry which is preliminary data.</text>
</comment>
<dbReference type="SUPFAM" id="SSF81383">
    <property type="entry name" value="F-box domain"/>
    <property type="match status" value="1"/>
</dbReference>
<evidence type="ECO:0000313" key="3">
    <source>
        <dbReference type="Proteomes" id="UP000054988"/>
    </source>
</evidence>
<dbReference type="InterPro" id="IPR036047">
    <property type="entry name" value="F-box-like_dom_sf"/>
</dbReference>
<name>A0A0W0F407_MONRR</name>
<sequence>MHRSAIRSASPVGTHATSHYGYSTEAEAGVEGEKRELKDYDEGIARLRVRVMTESTENRPSPISEVPDEIWDHIFTELCSSHDYTLSYTVGREKHVESPALVLSQVCSQWRNVARSRPQLWSSISVDIFQSSHDIRFLLEVYFTNSKDRPLKLRIADFLPGLDDLSGPAVSCEEYFGRNGFMAFQLLLQQASRWQELFLNDVHWRLLALPDHPEVSFSTLQHFTCLADMDAVVDDTRWFWNSIAKAPNLVDADLNSLMDLDVIPYSQVTSLSIDAVDDLGDLCQTLQMCTMLEQLLIDDCDLAVIENELPPEVVLPNLQRLCLNAASVSKLEPIFTLLTTPSLNDLEVDCRSGSDRTPDVGVMEWSLSPLERLLKRSECSLETLTIMLPASLYLTRESLEGLLKETPNLQSMFISFHPLQGSALNTSTLFSMLELSPPEHSWDPPQLESLGLVPRLDALFIHEQGAVIDSKITDIALDMLESRSKIRFIDKSGLVSSKVAIVDFRDKVIDRRNVCEYLELKPVPFGKAVLNRLYALQRYGPTAFAAYS</sequence>
<proteinExistence type="predicted"/>
<dbReference type="Gene3D" id="1.20.1280.50">
    <property type="match status" value="1"/>
</dbReference>
<gene>
    <name evidence="2" type="ORF">WG66_16414</name>
</gene>
<dbReference type="Gene3D" id="3.80.10.10">
    <property type="entry name" value="Ribonuclease Inhibitor"/>
    <property type="match status" value="1"/>
</dbReference>
<evidence type="ECO:0000256" key="1">
    <source>
        <dbReference type="SAM" id="MobiDB-lite"/>
    </source>
</evidence>
<protein>
    <submittedName>
        <fullName evidence="2">Uncharacterized protein</fullName>
    </submittedName>
</protein>
<accession>A0A0W0F407</accession>
<dbReference type="Proteomes" id="UP000054988">
    <property type="component" value="Unassembled WGS sequence"/>
</dbReference>
<feature type="region of interest" description="Disordered" evidence="1">
    <location>
        <begin position="1"/>
        <end position="34"/>
    </location>
</feature>
<dbReference type="AlphaFoldDB" id="A0A0W0F407"/>
<dbReference type="InterPro" id="IPR032675">
    <property type="entry name" value="LRR_dom_sf"/>
</dbReference>
<reference evidence="2 3" key="1">
    <citation type="submission" date="2015-12" db="EMBL/GenBank/DDBJ databases">
        <title>Draft genome sequence of Moniliophthora roreri, the causal agent of frosty pod rot of cacao.</title>
        <authorList>
            <person name="Aime M.C."/>
            <person name="Diaz-Valderrama J.R."/>
            <person name="Kijpornyongpan T."/>
            <person name="Phillips-Mora W."/>
        </authorList>
    </citation>
    <scope>NUCLEOTIDE SEQUENCE [LARGE SCALE GENOMIC DNA]</scope>
    <source>
        <strain evidence="2 3">MCA 2952</strain>
    </source>
</reference>
<organism evidence="2 3">
    <name type="scientific">Moniliophthora roreri</name>
    <name type="common">Frosty pod rot fungus</name>
    <name type="synonym">Monilia roreri</name>
    <dbReference type="NCBI Taxonomy" id="221103"/>
    <lineage>
        <taxon>Eukaryota</taxon>
        <taxon>Fungi</taxon>
        <taxon>Dikarya</taxon>
        <taxon>Basidiomycota</taxon>
        <taxon>Agaricomycotina</taxon>
        <taxon>Agaricomycetes</taxon>
        <taxon>Agaricomycetidae</taxon>
        <taxon>Agaricales</taxon>
        <taxon>Marasmiineae</taxon>
        <taxon>Marasmiaceae</taxon>
        <taxon>Moniliophthora</taxon>
    </lineage>
</organism>